<evidence type="ECO:0000313" key="13">
    <source>
        <dbReference type="Proteomes" id="UP000002283"/>
    </source>
</evidence>
<dbReference type="Gene3D" id="1.25.40.80">
    <property type="match status" value="1"/>
</dbReference>
<dbReference type="InterPro" id="IPR036155">
    <property type="entry name" value="Crypto/Photolyase_N_sf"/>
</dbReference>
<feature type="site" description="Electron transfer via tryptophanyl radical" evidence="9">
    <location>
        <position position="419"/>
    </location>
</feature>
<feature type="binding site" evidence="8">
    <location>
        <position position="332"/>
    </location>
    <ligand>
        <name>FAD</name>
        <dbReference type="ChEBI" id="CHEBI:57692"/>
    </ligand>
</feature>
<evidence type="ECO:0000256" key="1">
    <source>
        <dbReference type="ARBA" id="ARBA00001932"/>
    </source>
</evidence>
<sequence length="534" mass="57947">MGAAHAARKRDIAGVRPPSVFDRPAPRLPRYGRAAPAVFRQLFIGALPLSSSISIAPAVVWFCDDLRVSDHPALMRAAESGRPVIGVYVFDERAGGRPLGGAARWWLHGSLRALGAALAALGGTLALLRGDEHDTIVSFAAALGAGAVYWSRRYALAARAVDNAVQTALDAQGIAVETFNASLLFEPGDLVNADGRPYQVFSAYWRAAMRRGVPAPPLGAPRRLNGGALPAALARQCVALDALGLEPTGPDWAGGLRDAWRFGEDAAHRRLRAFVDSRLGGYAAERDRPGIASTSRLSPYVRFGNLSARQLWHAAADAYAHGAATQADLDKFLSELGWREFGWTQLHHFPDLPRRNLRHTLDGMPWRDDPAALAAWRRGATGYPFVDAGMRELWATGWMHNRVRMVCASFLVKHLLIDWRAGEAWFWDTLVDADAASNAANWQWVAGCGADAAPYFRIFNPVAQGRKFDPDGAYVRRWVPELAGLPPATIHEPWAAPGAQLAAAGVRLGETYPLPIVAYDAARRRALDAFGAIR</sequence>
<gene>
    <name evidence="12" type="primary">phrB</name>
    <name evidence="12" type="ordered locus">BMA10229_A2911</name>
</gene>
<dbReference type="SUPFAM" id="SSF48173">
    <property type="entry name" value="Cryptochrome/photolyase FAD-binding domain"/>
    <property type="match status" value="1"/>
</dbReference>
<dbReference type="FunFam" id="1.10.579.10:FF:000003">
    <property type="entry name" value="Deoxyribodipyrimidine photo-lyase"/>
    <property type="match status" value="1"/>
</dbReference>
<dbReference type="Gene3D" id="1.10.579.10">
    <property type="entry name" value="DNA Cyclobutane Dipyrimidine Photolyase, subunit A, domain 3"/>
    <property type="match status" value="1"/>
</dbReference>
<dbReference type="EC" id="4.1.99.3" evidence="2"/>
<dbReference type="GO" id="GO:0003904">
    <property type="term" value="F:deoxyribodipyrimidine photo-lyase activity"/>
    <property type="evidence" value="ECO:0007669"/>
    <property type="project" value="UniProtKB-EC"/>
</dbReference>
<dbReference type="GO" id="GO:0000719">
    <property type="term" value="P:photoreactive repair"/>
    <property type="evidence" value="ECO:0007669"/>
    <property type="project" value="UniProtKB-ARBA"/>
</dbReference>
<dbReference type="Gene3D" id="3.40.50.620">
    <property type="entry name" value="HUPs"/>
    <property type="match status" value="1"/>
</dbReference>
<evidence type="ECO:0000256" key="4">
    <source>
        <dbReference type="ARBA" id="ARBA00022630"/>
    </source>
</evidence>
<dbReference type="HOGENOM" id="CLU_010348_2_2_4"/>
<evidence type="ECO:0000256" key="3">
    <source>
        <dbReference type="ARBA" id="ARBA00014046"/>
    </source>
</evidence>
<evidence type="ECO:0000256" key="7">
    <source>
        <dbReference type="ARBA" id="ARBA00033999"/>
    </source>
</evidence>
<dbReference type="GO" id="GO:0009416">
    <property type="term" value="P:response to light stimulus"/>
    <property type="evidence" value="ECO:0007669"/>
    <property type="project" value="TreeGrafter"/>
</dbReference>
<evidence type="ECO:0000313" key="12">
    <source>
        <dbReference type="EMBL" id="ABN00767.1"/>
    </source>
</evidence>
<dbReference type="InterPro" id="IPR002081">
    <property type="entry name" value="Cryptochrome/DNA_photolyase_1"/>
</dbReference>
<dbReference type="Pfam" id="PF03441">
    <property type="entry name" value="FAD_binding_7"/>
    <property type="match status" value="1"/>
</dbReference>
<dbReference type="SUPFAM" id="SSF52425">
    <property type="entry name" value="Cryptochrome/photolyase, N-terminal domain"/>
    <property type="match status" value="1"/>
</dbReference>
<comment type="cofactor">
    <cofactor evidence="8">
        <name>FAD</name>
        <dbReference type="ChEBI" id="CHEBI:57692"/>
    </cofactor>
    <text evidence="8">Binds 1 FAD per subunit.</text>
</comment>
<dbReference type="KEGG" id="bml:BMA10229_A2911"/>
<evidence type="ECO:0000256" key="8">
    <source>
        <dbReference type="PIRSR" id="PIRSR602081-1"/>
    </source>
</evidence>
<dbReference type="PROSITE" id="PS00691">
    <property type="entry name" value="DNA_PHOTOLYASES_1_2"/>
    <property type="match status" value="1"/>
</dbReference>
<dbReference type="InterPro" id="IPR014729">
    <property type="entry name" value="Rossmann-like_a/b/a_fold"/>
</dbReference>
<dbReference type="Proteomes" id="UP000002283">
    <property type="component" value="Chromosome I"/>
</dbReference>
<feature type="binding site" evidence="8">
    <location>
        <position position="282"/>
    </location>
    <ligand>
        <name>FAD</name>
        <dbReference type="ChEBI" id="CHEBI:57692"/>
    </ligand>
</feature>
<dbReference type="InterPro" id="IPR018394">
    <property type="entry name" value="DNA_photolyase_1_CS_C"/>
</dbReference>
<feature type="binding site" evidence="8">
    <location>
        <begin position="432"/>
        <end position="434"/>
    </location>
    <ligand>
        <name>FAD</name>
        <dbReference type="ChEBI" id="CHEBI:57692"/>
    </ligand>
</feature>
<evidence type="ECO:0000256" key="5">
    <source>
        <dbReference type="ARBA" id="ARBA00022827"/>
    </source>
</evidence>
<dbReference type="PRINTS" id="PR00147">
    <property type="entry name" value="DNAPHOTLYASE"/>
</dbReference>
<feature type="site" description="Electron transfer via tryptophanyl radical" evidence="9">
    <location>
        <position position="366"/>
    </location>
</feature>
<dbReference type="Pfam" id="PF00875">
    <property type="entry name" value="DNA_photolyase"/>
    <property type="match status" value="1"/>
</dbReference>
<dbReference type="PANTHER" id="PTHR11455">
    <property type="entry name" value="CRYPTOCHROME"/>
    <property type="match status" value="1"/>
</dbReference>
<dbReference type="EMBL" id="CP000546">
    <property type="protein sequence ID" value="ABN00767.1"/>
    <property type="molecule type" value="Genomic_DNA"/>
</dbReference>
<comment type="similarity">
    <text evidence="10">Belongs to the DNA photolyase family.</text>
</comment>
<feature type="site" description="Electron transfer via tryptophanyl radical" evidence="9">
    <location>
        <position position="442"/>
    </location>
</feature>
<evidence type="ECO:0000259" key="11">
    <source>
        <dbReference type="PROSITE" id="PS51645"/>
    </source>
</evidence>
<reference evidence="12 13" key="1">
    <citation type="submission" date="2007-01" db="EMBL/GenBank/DDBJ databases">
        <authorList>
            <person name="DeShazer D."/>
            <person name="Woods D.E."/>
            <person name="Nierman W.C."/>
        </authorList>
    </citation>
    <scope>NUCLEOTIDE SEQUENCE [LARGE SCALE GENOMIC DNA]</scope>
    <source>
        <strain evidence="12 13">NCTC 10229</strain>
    </source>
</reference>
<dbReference type="InterPro" id="IPR036134">
    <property type="entry name" value="Crypto/Photolyase_FAD-like_sf"/>
</dbReference>
<dbReference type="InterPro" id="IPR005101">
    <property type="entry name" value="Cryptochr/Photolyase_FAD-bd"/>
</dbReference>
<dbReference type="PANTHER" id="PTHR11455:SF9">
    <property type="entry name" value="CRYPTOCHROME CIRCADIAN CLOCK 5 ISOFORM X1"/>
    <property type="match status" value="1"/>
</dbReference>
<accession>A2SA88</accession>
<keyword evidence="4 8" id="KW-0285">Flavoprotein</keyword>
<comment type="cofactor">
    <cofactor evidence="1">
        <name>(6R)-5,10-methylene-5,6,7,8-tetrahydrofolate</name>
        <dbReference type="ChEBI" id="CHEBI:15636"/>
    </cofactor>
</comment>
<feature type="domain" description="Photolyase/cryptochrome alpha/beta" evidence="11">
    <location>
        <begin position="56"/>
        <end position="184"/>
    </location>
</feature>
<comment type="catalytic activity">
    <reaction evidence="7">
        <text>cyclobutadipyrimidine (in DNA) = 2 pyrimidine residues (in DNA).</text>
        <dbReference type="EC" id="4.1.99.3"/>
    </reaction>
</comment>
<keyword evidence="6 10" id="KW-0157">Chromophore</keyword>
<proteinExistence type="inferred from homology"/>
<dbReference type="GO" id="GO:0071949">
    <property type="term" value="F:FAD binding"/>
    <property type="evidence" value="ECO:0007669"/>
    <property type="project" value="TreeGrafter"/>
</dbReference>
<feature type="binding site" evidence="8">
    <location>
        <begin position="294"/>
        <end position="298"/>
    </location>
    <ligand>
        <name>FAD</name>
        <dbReference type="ChEBI" id="CHEBI:57692"/>
    </ligand>
</feature>
<dbReference type="InterPro" id="IPR006050">
    <property type="entry name" value="DNA_photolyase_N"/>
</dbReference>
<keyword evidence="5 8" id="KW-0274">FAD</keyword>
<dbReference type="AlphaFoldDB" id="A2SA88"/>
<evidence type="ECO:0000256" key="6">
    <source>
        <dbReference type="ARBA" id="ARBA00022991"/>
    </source>
</evidence>
<organism evidence="12 13">
    <name type="scientific">Burkholderia mallei (strain NCTC 10229)</name>
    <dbReference type="NCBI Taxonomy" id="412022"/>
    <lineage>
        <taxon>Bacteria</taxon>
        <taxon>Pseudomonadati</taxon>
        <taxon>Pseudomonadota</taxon>
        <taxon>Betaproteobacteria</taxon>
        <taxon>Burkholderiales</taxon>
        <taxon>Burkholderiaceae</taxon>
        <taxon>Burkholderia</taxon>
        <taxon>pseudomallei group</taxon>
    </lineage>
</organism>
<keyword evidence="12" id="KW-0456">Lyase</keyword>
<evidence type="ECO:0000256" key="10">
    <source>
        <dbReference type="RuleBase" id="RU004182"/>
    </source>
</evidence>
<dbReference type="GO" id="GO:0003677">
    <property type="term" value="F:DNA binding"/>
    <property type="evidence" value="ECO:0007669"/>
    <property type="project" value="TreeGrafter"/>
</dbReference>
<name>A2SA88_BURM9</name>
<evidence type="ECO:0000256" key="2">
    <source>
        <dbReference type="ARBA" id="ARBA00013149"/>
    </source>
</evidence>
<dbReference type="PROSITE" id="PS51645">
    <property type="entry name" value="PHR_CRY_ALPHA_BETA"/>
    <property type="match status" value="1"/>
</dbReference>
<protein>
    <recommendedName>
        <fullName evidence="3">Deoxyribodipyrimidine photo-lyase</fullName>
        <ecNumber evidence="2">4.1.99.3</ecNumber>
    </recommendedName>
</protein>
<evidence type="ECO:0000256" key="9">
    <source>
        <dbReference type="PIRSR" id="PIRSR602081-2"/>
    </source>
</evidence>